<evidence type="ECO:0000256" key="8">
    <source>
        <dbReference type="SAM" id="Phobius"/>
    </source>
</evidence>
<organism evidence="9 10">
    <name type="scientific">Paenibacillus terreus</name>
    <dbReference type="NCBI Taxonomy" id="1387834"/>
    <lineage>
        <taxon>Bacteria</taxon>
        <taxon>Bacillati</taxon>
        <taxon>Bacillota</taxon>
        <taxon>Bacilli</taxon>
        <taxon>Bacillales</taxon>
        <taxon>Paenibacillaceae</taxon>
        <taxon>Paenibacillus</taxon>
    </lineage>
</organism>
<dbReference type="CDD" id="cd10322">
    <property type="entry name" value="SLC5sbd"/>
    <property type="match status" value="1"/>
</dbReference>
<feature type="transmembrane region" description="Helical" evidence="8">
    <location>
        <begin position="434"/>
        <end position="454"/>
    </location>
</feature>
<evidence type="ECO:0000256" key="3">
    <source>
        <dbReference type="ARBA" id="ARBA00022448"/>
    </source>
</evidence>
<dbReference type="Pfam" id="PF00474">
    <property type="entry name" value="SSF"/>
    <property type="match status" value="1"/>
</dbReference>
<evidence type="ECO:0000256" key="5">
    <source>
        <dbReference type="ARBA" id="ARBA00022989"/>
    </source>
</evidence>
<feature type="transmembrane region" description="Helical" evidence="8">
    <location>
        <begin position="40"/>
        <end position="60"/>
    </location>
</feature>
<evidence type="ECO:0000256" key="1">
    <source>
        <dbReference type="ARBA" id="ARBA00004141"/>
    </source>
</evidence>
<keyword evidence="10" id="KW-1185">Reference proteome</keyword>
<dbReference type="InterPro" id="IPR001734">
    <property type="entry name" value="Na/solute_symporter"/>
</dbReference>
<sequence>MENLSAGTILFILSVIAVYIVITTLLTFKMRSKSSSEFNNAAKSLPAIVVGVLMMSEFIGTKSTIGTAESAFTHGIASSWSLLAGSIGFFMFAFFLVSRFYNTGHYTISGIVREKFGTSTKVVVSIIMIVSLLVVNLGNYLSGAAAISSILGIPIMTCAIITMIISTIYFTFGGMKGVAWITLLHSAFKYAGILLTAFIALYLTGGLKPMQMALPEHYFTWDGTIGTSKIIAWIIGTMGAIFSTQFIIQAITSTKDAKAAKRATIYAGLLFLPLGLAVAIIGVCARYLYPDIDPIYAFPVFMQHMNPILSAIVATSLVASIFVGVSTVALSTTTLLMDDFILPKMQEVTPEKRMKMTRIIAVIVGIIPLIGVAFAPELLSLSFFTRALRAAIAVVAGMGFFLPLYSSNRGATIGLSLSAIATTVWYLLGDPYGIDNMYIAVVTPMIVMFIDRFIGKPQQKSSSQQTDIRVKI</sequence>
<comment type="caution">
    <text evidence="9">The sequence shown here is derived from an EMBL/GenBank/DDBJ whole genome shotgun (WGS) entry which is preliminary data.</text>
</comment>
<evidence type="ECO:0000256" key="2">
    <source>
        <dbReference type="ARBA" id="ARBA00006434"/>
    </source>
</evidence>
<reference evidence="9 10" key="1">
    <citation type="submission" date="2024-09" db="EMBL/GenBank/DDBJ databases">
        <authorList>
            <person name="Ruan L."/>
        </authorList>
    </citation>
    <scope>NUCLEOTIDE SEQUENCE [LARGE SCALE GENOMIC DNA]</scope>
    <source>
        <strain evidence="9 10">D33</strain>
    </source>
</reference>
<evidence type="ECO:0000313" key="9">
    <source>
        <dbReference type="EMBL" id="MFB5683910.1"/>
    </source>
</evidence>
<evidence type="ECO:0000256" key="6">
    <source>
        <dbReference type="ARBA" id="ARBA00023136"/>
    </source>
</evidence>
<feature type="transmembrane region" description="Helical" evidence="8">
    <location>
        <begin position="6"/>
        <end position="28"/>
    </location>
</feature>
<keyword evidence="4 8" id="KW-0812">Transmembrane</keyword>
<protein>
    <submittedName>
        <fullName evidence="9">Sodium:solute symporter family protein</fullName>
    </submittedName>
</protein>
<proteinExistence type="inferred from homology"/>
<evidence type="ECO:0000256" key="4">
    <source>
        <dbReference type="ARBA" id="ARBA00022692"/>
    </source>
</evidence>
<feature type="transmembrane region" description="Helical" evidence="8">
    <location>
        <begin position="80"/>
        <end position="101"/>
    </location>
</feature>
<dbReference type="EMBL" id="JBHILM010000032">
    <property type="protein sequence ID" value="MFB5683910.1"/>
    <property type="molecule type" value="Genomic_DNA"/>
</dbReference>
<name>A0ABV5BE75_9BACL</name>
<dbReference type="RefSeq" id="WP_375527631.1">
    <property type="nucleotide sequence ID" value="NZ_JBHILM010000032.1"/>
</dbReference>
<feature type="transmembrane region" description="Helical" evidence="8">
    <location>
        <begin position="387"/>
        <end position="405"/>
    </location>
</feature>
<feature type="transmembrane region" description="Helical" evidence="8">
    <location>
        <begin position="263"/>
        <end position="288"/>
    </location>
</feature>
<feature type="transmembrane region" description="Helical" evidence="8">
    <location>
        <begin position="356"/>
        <end position="375"/>
    </location>
</feature>
<dbReference type="Gene3D" id="1.20.1730.10">
    <property type="entry name" value="Sodium/glucose cotransporter"/>
    <property type="match status" value="1"/>
</dbReference>
<dbReference type="InterPro" id="IPR050277">
    <property type="entry name" value="Sodium:Solute_Symporter"/>
</dbReference>
<feature type="transmembrane region" description="Helical" evidence="8">
    <location>
        <begin position="147"/>
        <end position="170"/>
    </location>
</feature>
<keyword evidence="3" id="KW-0813">Transport</keyword>
<evidence type="ECO:0000313" key="10">
    <source>
        <dbReference type="Proteomes" id="UP001580407"/>
    </source>
</evidence>
<feature type="transmembrane region" description="Helical" evidence="8">
    <location>
        <begin position="122"/>
        <end position="141"/>
    </location>
</feature>
<accession>A0ABV5BE75</accession>
<dbReference type="PANTHER" id="PTHR48086">
    <property type="entry name" value="SODIUM/PROLINE SYMPORTER-RELATED"/>
    <property type="match status" value="1"/>
</dbReference>
<feature type="transmembrane region" description="Helical" evidence="8">
    <location>
        <begin position="412"/>
        <end position="428"/>
    </location>
</feature>
<feature type="transmembrane region" description="Helical" evidence="8">
    <location>
        <begin position="190"/>
        <end position="210"/>
    </location>
</feature>
<feature type="transmembrane region" description="Helical" evidence="8">
    <location>
        <begin position="308"/>
        <end position="336"/>
    </location>
</feature>
<comment type="similarity">
    <text evidence="2 7">Belongs to the sodium:solute symporter (SSF) (TC 2.A.21) family.</text>
</comment>
<dbReference type="InterPro" id="IPR038377">
    <property type="entry name" value="Na/Glc_symporter_sf"/>
</dbReference>
<dbReference type="Proteomes" id="UP001580407">
    <property type="component" value="Unassembled WGS sequence"/>
</dbReference>
<gene>
    <name evidence="9" type="ORF">ACE3NQ_23630</name>
</gene>
<evidence type="ECO:0000256" key="7">
    <source>
        <dbReference type="RuleBase" id="RU362091"/>
    </source>
</evidence>
<keyword evidence="6 8" id="KW-0472">Membrane</keyword>
<dbReference type="PROSITE" id="PS50283">
    <property type="entry name" value="NA_SOLUT_SYMP_3"/>
    <property type="match status" value="1"/>
</dbReference>
<comment type="subcellular location">
    <subcellularLocation>
        <location evidence="1">Membrane</location>
        <topology evidence="1">Multi-pass membrane protein</topology>
    </subcellularLocation>
</comment>
<feature type="transmembrane region" description="Helical" evidence="8">
    <location>
        <begin position="230"/>
        <end position="251"/>
    </location>
</feature>
<keyword evidence="5 8" id="KW-1133">Transmembrane helix</keyword>
<dbReference type="PANTHER" id="PTHR48086:SF7">
    <property type="entry name" value="SODIUM-SOLUTE SYMPORTER-RELATED"/>
    <property type="match status" value="1"/>
</dbReference>